<dbReference type="Pfam" id="PF25917">
    <property type="entry name" value="BSH_RND"/>
    <property type="match status" value="1"/>
</dbReference>
<dbReference type="InterPro" id="IPR050739">
    <property type="entry name" value="MFP"/>
</dbReference>
<evidence type="ECO:0000259" key="3">
    <source>
        <dbReference type="Pfam" id="PF25917"/>
    </source>
</evidence>
<protein>
    <submittedName>
        <fullName evidence="5">Multidrug resistance efflux pump</fullName>
    </submittedName>
</protein>
<feature type="transmembrane region" description="Helical" evidence="2">
    <location>
        <begin position="25"/>
        <end position="46"/>
    </location>
</feature>
<proteinExistence type="predicted"/>
<dbReference type="EMBL" id="CP003359">
    <property type="protein sequence ID" value="AGB41839.1"/>
    <property type="molecule type" value="Genomic_DNA"/>
</dbReference>
<evidence type="ECO:0000256" key="2">
    <source>
        <dbReference type="SAM" id="Phobius"/>
    </source>
</evidence>
<accession>L0KBV5</accession>
<dbReference type="KEGG" id="hhl:Halha_1928"/>
<feature type="domain" description="AprE-like beta-barrel" evidence="4">
    <location>
        <begin position="279"/>
        <end position="366"/>
    </location>
</feature>
<dbReference type="eggNOG" id="COG0845">
    <property type="taxonomic scope" value="Bacteria"/>
</dbReference>
<evidence type="ECO:0000313" key="5">
    <source>
        <dbReference type="EMBL" id="AGB41839.1"/>
    </source>
</evidence>
<evidence type="ECO:0000259" key="4">
    <source>
        <dbReference type="Pfam" id="PF26002"/>
    </source>
</evidence>
<dbReference type="AlphaFoldDB" id="L0KBV5"/>
<keyword evidence="2" id="KW-1133">Transmembrane helix</keyword>
<feature type="domain" description="Multidrug resistance protein MdtA-like barrel-sandwich hybrid" evidence="3">
    <location>
        <begin position="69"/>
        <end position="264"/>
    </location>
</feature>
<dbReference type="Proteomes" id="UP000010880">
    <property type="component" value="Chromosome"/>
</dbReference>
<dbReference type="Gene3D" id="2.40.50.100">
    <property type="match status" value="1"/>
</dbReference>
<organism evidence="5 6">
    <name type="scientific">Halobacteroides halobius (strain ATCC 35273 / DSM 5150 / MD-1)</name>
    <dbReference type="NCBI Taxonomy" id="748449"/>
    <lineage>
        <taxon>Bacteria</taxon>
        <taxon>Bacillati</taxon>
        <taxon>Bacillota</taxon>
        <taxon>Clostridia</taxon>
        <taxon>Halanaerobiales</taxon>
        <taxon>Halobacteroidaceae</taxon>
        <taxon>Halobacteroides</taxon>
    </lineage>
</organism>
<dbReference type="PANTHER" id="PTHR30386">
    <property type="entry name" value="MEMBRANE FUSION SUBUNIT OF EMRAB-TOLC MULTIDRUG EFFLUX PUMP"/>
    <property type="match status" value="1"/>
</dbReference>
<feature type="coiled-coil region" evidence="1">
    <location>
        <begin position="185"/>
        <end position="227"/>
    </location>
</feature>
<dbReference type="RefSeq" id="WP_015327555.1">
    <property type="nucleotide sequence ID" value="NC_019978.1"/>
</dbReference>
<dbReference type="STRING" id="748449.Halha_1928"/>
<dbReference type="Pfam" id="PF26002">
    <property type="entry name" value="Beta-barrel_AprE"/>
    <property type="match status" value="1"/>
</dbReference>
<dbReference type="HOGENOM" id="CLU_023976_7_1_9"/>
<sequence length="384" mass="44586">MKERIIDFEDLSYSQEMLEAKVPNFIAIFIYLLITLLAVAFIWMWFGEIDIVVKADGLVRPAQEVSVIQNISGGNIKKLNYKEGQQVKKGDLLYKIKTTYLNTKQDNLNQKIKKLKIEIKNLKLLKKSIKEEGSNLLKTKARFYYSRYLIYKYKKAQLRIDCNQAKRRYLQEKSLSVSATTESRLKELKARYKSAQLILEAYKNKTLVDIQQEIKTKKDRLVNLTQQSLETDQQINLSRVTAPISGTIQVLQQFNKGDYMASGLKIIRIIPQINSNYKMEITVPNQEISKLEVGQTVRYRFLSLSYKEYGTLEGEITKISKDANMMSRNSKLPYDVEATIKGTKLYDNQGRPEKIKPGMLSKVRVVVRQKKILYFLLEKLDFIS</sequence>
<evidence type="ECO:0000256" key="1">
    <source>
        <dbReference type="SAM" id="Coils"/>
    </source>
</evidence>
<dbReference type="PANTHER" id="PTHR30386:SF28">
    <property type="entry name" value="EXPORTED PROTEIN"/>
    <property type="match status" value="1"/>
</dbReference>
<dbReference type="Gene3D" id="2.40.30.170">
    <property type="match status" value="1"/>
</dbReference>
<keyword evidence="1" id="KW-0175">Coiled coil</keyword>
<dbReference type="PRINTS" id="PR01490">
    <property type="entry name" value="RTXTOXIND"/>
</dbReference>
<dbReference type="SUPFAM" id="SSF111369">
    <property type="entry name" value="HlyD-like secretion proteins"/>
    <property type="match status" value="1"/>
</dbReference>
<feature type="coiled-coil region" evidence="1">
    <location>
        <begin position="105"/>
        <end position="132"/>
    </location>
</feature>
<keyword evidence="2" id="KW-0812">Transmembrane</keyword>
<keyword evidence="2" id="KW-0472">Membrane</keyword>
<dbReference type="OrthoDB" id="357309at2"/>
<gene>
    <name evidence="5" type="ordered locus">Halha_1928</name>
</gene>
<dbReference type="InterPro" id="IPR058625">
    <property type="entry name" value="MdtA-like_BSH"/>
</dbReference>
<keyword evidence="6" id="KW-1185">Reference proteome</keyword>
<evidence type="ECO:0000313" key="6">
    <source>
        <dbReference type="Proteomes" id="UP000010880"/>
    </source>
</evidence>
<reference evidence="6" key="1">
    <citation type="submission" date="2012-02" db="EMBL/GenBank/DDBJ databases">
        <title>The complete genome of Halobacteroides halobius DSM 5150.</title>
        <authorList>
            <person name="Lucas S."/>
            <person name="Copeland A."/>
            <person name="Lapidus A."/>
            <person name="Glavina del Rio T."/>
            <person name="Dalin E."/>
            <person name="Tice H."/>
            <person name="Bruce D."/>
            <person name="Goodwin L."/>
            <person name="Pitluck S."/>
            <person name="Peters L."/>
            <person name="Mikhailova N."/>
            <person name="Gu W."/>
            <person name="Kyrpides N."/>
            <person name="Mavromatis K."/>
            <person name="Ivanova N."/>
            <person name="Brettin T."/>
            <person name="Detter J.C."/>
            <person name="Han C."/>
            <person name="Larimer F."/>
            <person name="Land M."/>
            <person name="Hauser L."/>
            <person name="Markowitz V."/>
            <person name="Cheng J.-F."/>
            <person name="Hugenholtz P."/>
            <person name="Woyke T."/>
            <person name="Wu D."/>
            <person name="Tindall B."/>
            <person name="Pomrenke H."/>
            <person name="Brambilla E."/>
            <person name="Klenk H.-P."/>
            <person name="Eisen J.A."/>
        </authorList>
    </citation>
    <scope>NUCLEOTIDE SEQUENCE [LARGE SCALE GENOMIC DNA]</scope>
    <source>
        <strain evidence="6">ATCC 35273 / DSM 5150 / MD-1</strain>
    </source>
</reference>
<name>L0KBV5_HALHC</name>
<dbReference type="InterPro" id="IPR058982">
    <property type="entry name" value="Beta-barrel_AprE"/>
</dbReference>